<dbReference type="InterPro" id="IPR036505">
    <property type="entry name" value="Amidase/PGRP_sf"/>
</dbReference>
<dbReference type="SUPFAM" id="SSF55846">
    <property type="entry name" value="N-acetylmuramoyl-L-alanine amidase-like"/>
    <property type="match status" value="1"/>
</dbReference>
<dbReference type="PANTHER" id="PTHR30417:SF1">
    <property type="entry name" value="N-ACETYLMURAMOYL-L-ALANINE AMIDASE AMID"/>
    <property type="match status" value="1"/>
</dbReference>
<dbReference type="PANTHER" id="PTHR30417">
    <property type="entry name" value="N-ACETYLMURAMOYL-L-ALANINE AMIDASE AMID"/>
    <property type="match status" value="1"/>
</dbReference>
<dbReference type="Gene3D" id="3.40.80.10">
    <property type="entry name" value="Peptidoglycan recognition protein-like"/>
    <property type="match status" value="1"/>
</dbReference>
<sequence length="198" mass="21678">MNIVNGIVCGTRVLNYRYPNLEHGELRRVNAIVLHQTNSSSAVPTLIAYLWRGVGAHFLISPAGLIYQAARLDRVCHHVGMIRSRCFESHSCAPSNEHEIKQIISGSGSQAEKRLKIHQMEMAKLSGSRFPTNLDSIGIELSGASKDGVYGAPTSAQNAASVWLVNELLKSLGLVRADVYRHPNIAYKQPSEAAQVAY</sequence>
<comment type="catalytic activity">
    <reaction evidence="1">
        <text>Hydrolyzes the link between N-acetylmuramoyl residues and L-amino acid residues in certain cell-wall glycopeptides.</text>
        <dbReference type="EC" id="3.5.1.28"/>
    </reaction>
</comment>
<dbReference type="AlphaFoldDB" id="A0A1H0QL89"/>
<dbReference type="GO" id="GO:0009254">
    <property type="term" value="P:peptidoglycan turnover"/>
    <property type="evidence" value="ECO:0007669"/>
    <property type="project" value="TreeGrafter"/>
</dbReference>
<dbReference type="InterPro" id="IPR051206">
    <property type="entry name" value="NAMLAA_amidase_2"/>
</dbReference>
<keyword evidence="7" id="KW-1185">Reference proteome</keyword>
<evidence type="ECO:0000313" key="7">
    <source>
        <dbReference type="Proteomes" id="UP000199317"/>
    </source>
</evidence>
<feature type="domain" description="N-acetylmuramoyl-L-alanine amidase" evidence="5">
    <location>
        <begin position="27"/>
        <end position="186"/>
    </location>
</feature>
<dbReference type="Pfam" id="PF01510">
    <property type="entry name" value="Amidase_2"/>
    <property type="match status" value="1"/>
</dbReference>
<evidence type="ECO:0000256" key="1">
    <source>
        <dbReference type="ARBA" id="ARBA00001561"/>
    </source>
</evidence>
<dbReference type="EC" id="3.5.1.28" evidence="2"/>
<gene>
    <name evidence="6" type="ORF">SAMN04489708_108161</name>
</gene>
<evidence type="ECO:0000313" key="6">
    <source>
        <dbReference type="EMBL" id="SDP18084.1"/>
    </source>
</evidence>
<accession>A0A1H0QL89</accession>
<protein>
    <recommendedName>
        <fullName evidence="2">N-acetylmuramoyl-L-alanine amidase</fullName>
        <ecNumber evidence="2">3.5.1.28</ecNumber>
    </recommendedName>
</protein>
<dbReference type="RefSeq" id="WP_092833740.1">
    <property type="nucleotide sequence ID" value="NZ_FNJL01000008.1"/>
</dbReference>
<dbReference type="InterPro" id="IPR002502">
    <property type="entry name" value="Amidase_domain"/>
</dbReference>
<keyword evidence="3" id="KW-0378">Hydrolase</keyword>
<dbReference type="EMBL" id="FNJL01000008">
    <property type="protein sequence ID" value="SDP18084.1"/>
    <property type="molecule type" value="Genomic_DNA"/>
</dbReference>
<proteinExistence type="predicted"/>
<dbReference type="GO" id="GO:0008745">
    <property type="term" value="F:N-acetylmuramoyl-L-alanine amidase activity"/>
    <property type="evidence" value="ECO:0007669"/>
    <property type="project" value="UniProtKB-EC"/>
</dbReference>
<keyword evidence="4" id="KW-0961">Cell wall biogenesis/degradation</keyword>
<dbReference type="OrthoDB" id="8844265at2"/>
<dbReference type="GO" id="GO:0009253">
    <property type="term" value="P:peptidoglycan catabolic process"/>
    <property type="evidence" value="ECO:0007669"/>
    <property type="project" value="InterPro"/>
</dbReference>
<evidence type="ECO:0000256" key="3">
    <source>
        <dbReference type="ARBA" id="ARBA00022801"/>
    </source>
</evidence>
<evidence type="ECO:0000259" key="5">
    <source>
        <dbReference type="Pfam" id="PF01510"/>
    </source>
</evidence>
<reference evidence="7" key="1">
    <citation type="submission" date="2016-10" db="EMBL/GenBank/DDBJ databases">
        <authorList>
            <person name="Varghese N."/>
            <person name="Submissions S."/>
        </authorList>
    </citation>
    <scope>NUCLEOTIDE SEQUENCE [LARGE SCALE GENOMIC DNA]</scope>
    <source>
        <strain evidence="7">DSM 17101</strain>
    </source>
</reference>
<name>A0A1H0QL89_9BURK</name>
<evidence type="ECO:0000256" key="2">
    <source>
        <dbReference type="ARBA" id="ARBA00011901"/>
    </source>
</evidence>
<evidence type="ECO:0000256" key="4">
    <source>
        <dbReference type="ARBA" id="ARBA00023316"/>
    </source>
</evidence>
<dbReference type="GO" id="GO:0071555">
    <property type="term" value="P:cell wall organization"/>
    <property type="evidence" value="ECO:0007669"/>
    <property type="project" value="UniProtKB-KW"/>
</dbReference>
<organism evidence="6 7">
    <name type="scientific">Paracidovorax cattleyae</name>
    <dbReference type="NCBI Taxonomy" id="80868"/>
    <lineage>
        <taxon>Bacteria</taxon>
        <taxon>Pseudomonadati</taxon>
        <taxon>Pseudomonadota</taxon>
        <taxon>Betaproteobacteria</taxon>
        <taxon>Burkholderiales</taxon>
        <taxon>Comamonadaceae</taxon>
        <taxon>Paracidovorax</taxon>
    </lineage>
</organism>
<dbReference type="Proteomes" id="UP000199317">
    <property type="component" value="Unassembled WGS sequence"/>
</dbReference>